<comment type="similarity">
    <text evidence="1">Belongs to the diacylglycerol acyltransferase family.</text>
</comment>
<evidence type="ECO:0000313" key="5">
    <source>
        <dbReference type="EMBL" id="KAJ6854010.1"/>
    </source>
</evidence>
<dbReference type="GO" id="GO:0004144">
    <property type="term" value="F:diacylglycerol O-acyltransferase activity"/>
    <property type="evidence" value="ECO:0007669"/>
    <property type="project" value="UniProtKB-ARBA"/>
</dbReference>
<dbReference type="Pfam" id="PF03982">
    <property type="entry name" value="DAGAT"/>
    <property type="match status" value="1"/>
</dbReference>
<gene>
    <name evidence="5" type="ORF">M6B38_100590</name>
</gene>
<reference evidence="5" key="2">
    <citation type="submission" date="2023-04" db="EMBL/GenBank/DDBJ databases">
        <authorList>
            <person name="Bruccoleri R.E."/>
            <person name="Oakeley E.J."/>
            <person name="Faust A.-M."/>
            <person name="Dessus-Babus S."/>
            <person name="Altorfer M."/>
            <person name="Burckhardt D."/>
            <person name="Oertli M."/>
            <person name="Naumann U."/>
            <person name="Petersen F."/>
            <person name="Wong J."/>
        </authorList>
    </citation>
    <scope>NUCLEOTIDE SEQUENCE</scope>
    <source>
        <strain evidence="5">GSM-AAB239-AS_SAM_17_03QT</strain>
        <tissue evidence="5">Leaf</tissue>
    </source>
</reference>
<name>A0AAX6IL04_IRIPA</name>
<dbReference type="PANTHER" id="PTHR22753:SF14">
    <property type="entry name" value="MONOACYLGLYCEROL_DIACYLGLYCEROL O-ACYLTRANSFERASE"/>
    <property type="match status" value="1"/>
</dbReference>
<protein>
    <submittedName>
        <fullName evidence="5">Acyltransferase-like protein, chloroplastic</fullName>
    </submittedName>
</protein>
<keyword evidence="3 5" id="KW-0012">Acyltransferase</keyword>
<dbReference type="EMBL" id="JANAVB010000197">
    <property type="protein sequence ID" value="KAJ6854010.1"/>
    <property type="molecule type" value="Genomic_DNA"/>
</dbReference>
<dbReference type="SUPFAM" id="SSF53474">
    <property type="entry name" value="alpha/beta-Hydrolases"/>
    <property type="match status" value="1"/>
</dbReference>
<dbReference type="Gene3D" id="3.40.50.1820">
    <property type="entry name" value="alpha/beta hydrolase"/>
    <property type="match status" value="1"/>
</dbReference>
<sequence>MATSSSFRLLLPLPPTSRTHRGSSSGHLLRVAGNYSVGEEAARKEEELLPVQNNFLLRRDEEKREILVSAKEKIESGGNELLKPLYDDGFGTRSLTDYYAAAREVFVHPDGGPPRWFCPAECGAPVGGSPVLFFLPDIDGTGMGLILHHQSLGKVFEVRCLHIPLDDRTPFEGLVKLVENTVKDEHTRSPSRPLYLLGDSFGGCLALAVAARNPHIDLVLILVNPATSFNKSQLPPFIPVLGSLPRDLQFGFPYALSLILGGPLKMAATRSEGSLLSRQALDELLRSVSSLIPLISDLTDKIRNDILLWKLELLKSGASYSNSRLHAVEAQVLMLISGNDNLLPSADEADRLWTKLKTRKVRYFKDSGHSLLLEDGINLISIIKGTCTYRRSRQFDFVTDYLPPTLSEFRKLLVQDYSLLRIATSPVFLSTLDDGRIVRGLSGVPNEGPVLFVGYHMLMGLELYFIGEQLLREKNIAIRALAHPYLGARPETSRQEYELFDGLIVFGGLPVSAKHIFKLFSTKSFVLLYPGGSREAHHRKGEAYKLFWPDQPEFVRMAARFGATIVPFGVVGEDDIGELVFDYDDQMKIPYLKQWIEDYNKQAGGNIRAGMEGEVANQDMYLPGLIPKVPGRFYYLFGKPIETRGMGNLKDRDSANEVYLRIKSDVEGLISYLKSKREEDPYRSIVQRAISQYSMVDPSEVPTFEP</sequence>
<keyword evidence="6" id="KW-1185">Reference proteome</keyword>
<dbReference type="GO" id="GO:0019432">
    <property type="term" value="P:triglyceride biosynthetic process"/>
    <property type="evidence" value="ECO:0007669"/>
    <property type="project" value="UniProtKB-ARBA"/>
</dbReference>
<dbReference type="GO" id="GO:0016020">
    <property type="term" value="C:membrane"/>
    <property type="evidence" value="ECO:0007669"/>
    <property type="project" value="TreeGrafter"/>
</dbReference>
<reference evidence="5" key="1">
    <citation type="journal article" date="2023" name="GigaByte">
        <title>Genome assembly of the bearded iris, Iris pallida Lam.</title>
        <authorList>
            <person name="Bruccoleri R.E."/>
            <person name="Oakeley E.J."/>
            <person name="Faust A.M.E."/>
            <person name="Altorfer M."/>
            <person name="Dessus-Babus S."/>
            <person name="Burckhardt D."/>
            <person name="Oertli M."/>
            <person name="Naumann U."/>
            <person name="Petersen F."/>
            <person name="Wong J."/>
        </authorList>
    </citation>
    <scope>NUCLEOTIDE SEQUENCE</scope>
    <source>
        <strain evidence="5">GSM-AAB239-AS_SAM_17_03QT</strain>
    </source>
</reference>
<dbReference type="AlphaFoldDB" id="A0AAX6IL04"/>
<dbReference type="Pfam" id="PF12146">
    <property type="entry name" value="Hydrolase_4"/>
    <property type="match status" value="1"/>
</dbReference>
<evidence type="ECO:0000256" key="2">
    <source>
        <dbReference type="ARBA" id="ARBA00022679"/>
    </source>
</evidence>
<dbReference type="PANTHER" id="PTHR22753">
    <property type="entry name" value="TRANSMEMBRANE PROTEIN 68"/>
    <property type="match status" value="1"/>
</dbReference>
<evidence type="ECO:0000256" key="3">
    <source>
        <dbReference type="ARBA" id="ARBA00023315"/>
    </source>
</evidence>
<evidence type="ECO:0000313" key="6">
    <source>
        <dbReference type="Proteomes" id="UP001140949"/>
    </source>
</evidence>
<organism evidence="5 6">
    <name type="scientific">Iris pallida</name>
    <name type="common">Sweet iris</name>
    <dbReference type="NCBI Taxonomy" id="29817"/>
    <lineage>
        <taxon>Eukaryota</taxon>
        <taxon>Viridiplantae</taxon>
        <taxon>Streptophyta</taxon>
        <taxon>Embryophyta</taxon>
        <taxon>Tracheophyta</taxon>
        <taxon>Spermatophyta</taxon>
        <taxon>Magnoliopsida</taxon>
        <taxon>Liliopsida</taxon>
        <taxon>Asparagales</taxon>
        <taxon>Iridaceae</taxon>
        <taxon>Iridoideae</taxon>
        <taxon>Irideae</taxon>
        <taxon>Iris</taxon>
    </lineage>
</organism>
<evidence type="ECO:0000256" key="1">
    <source>
        <dbReference type="ARBA" id="ARBA00005420"/>
    </source>
</evidence>
<feature type="domain" description="Serine aminopeptidase S33" evidence="4">
    <location>
        <begin position="179"/>
        <end position="374"/>
    </location>
</feature>
<comment type="caution">
    <text evidence="5">The sequence shown here is derived from an EMBL/GenBank/DDBJ whole genome shotgun (WGS) entry which is preliminary data.</text>
</comment>
<accession>A0AAX6IL04</accession>
<dbReference type="Proteomes" id="UP001140949">
    <property type="component" value="Unassembled WGS sequence"/>
</dbReference>
<dbReference type="InterPro" id="IPR007130">
    <property type="entry name" value="DAGAT"/>
</dbReference>
<dbReference type="InterPro" id="IPR029058">
    <property type="entry name" value="AB_hydrolase_fold"/>
</dbReference>
<evidence type="ECO:0000259" key="4">
    <source>
        <dbReference type="Pfam" id="PF12146"/>
    </source>
</evidence>
<dbReference type="InterPro" id="IPR022742">
    <property type="entry name" value="Hydrolase_4"/>
</dbReference>
<keyword evidence="2" id="KW-0808">Transferase</keyword>
<proteinExistence type="inferred from homology"/>
<dbReference type="CDD" id="cd07987">
    <property type="entry name" value="LPLAT_MGAT-like"/>
    <property type="match status" value="1"/>
</dbReference>